<feature type="signal peptide" evidence="1">
    <location>
        <begin position="1"/>
        <end position="20"/>
    </location>
</feature>
<keyword evidence="1" id="KW-0732">Signal</keyword>
<protein>
    <submittedName>
        <fullName evidence="3">Transporter substrate-binding domain-containing protein</fullName>
    </submittedName>
</protein>
<feature type="chain" id="PRO_5044299661" evidence="1">
    <location>
        <begin position="21"/>
        <end position="240"/>
    </location>
</feature>
<dbReference type="InterPro" id="IPR001638">
    <property type="entry name" value="Solute-binding_3/MltF_N"/>
</dbReference>
<dbReference type="SUPFAM" id="SSF53850">
    <property type="entry name" value="Periplasmic binding protein-like II"/>
    <property type="match status" value="1"/>
</dbReference>
<evidence type="ECO:0000259" key="2">
    <source>
        <dbReference type="Pfam" id="PF00497"/>
    </source>
</evidence>
<dbReference type="EMBL" id="CP101717">
    <property type="protein sequence ID" value="WLD59365.1"/>
    <property type="molecule type" value="Genomic_DNA"/>
</dbReference>
<evidence type="ECO:0000256" key="1">
    <source>
        <dbReference type="SAM" id="SignalP"/>
    </source>
</evidence>
<dbReference type="RefSeq" id="WP_304996657.1">
    <property type="nucleotide sequence ID" value="NZ_CP101717.1"/>
</dbReference>
<feature type="domain" description="Solute-binding protein family 3/N-terminal" evidence="2">
    <location>
        <begin position="29"/>
        <end position="239"/>
    </location>
</feature>
<reference evidence="3" key="1">
    <citation type="submission" date="2022-07" db="EMBL/GenBank/DDBJ databases">
        <title>Complete genome sequence of Salinispirillum sp. LH10-3-1 capable of multiple carbohydrate inversion isolated from a soda lake.</title>
        <authorList>
            <person name="Liu J."/>
            <person name="Zhai Y."/>
            <person name="Zhang H."/>
            <person name="Yang H."/>
            <person name="Qu J."/>
            <person name="Li J."/>
        </authorList>
    </citation>
    <scope>NUCLEOTIDE SEQUENCE</scope>
    <source>
        <strain evidence="3">LH 10-3-1</strain>
    </source>
</reference>
<dbReference type="Pfam" id="PF00497">
    <property type="entry name" value="SBP_bac_3"/>
    <property type="match status" value="1"/>
</dbReference>
<dbReference type="PANTHER" id="PTHR38834">
    <property type="entry name" value="PERIPLASMIC SUBSTRATE BINDING PROTEIN FAMILY 3"/>
    <property type="match status" value="1"/>
</dbReference>
<evidence type="ECO:0000313" key="3">
    <source>
        <dbReference type="EMBL" id="WLD59365.1"/>
    </source>
</evidence>
<dbReference type="AlphaFoldDB" id="A0AB38YJL3"/>
<name>A0AB38YJL3_9GAMM</name>
<dbReference type="PANTHER" id="PTHR38834:SF3">
    <property type="entry name" value="SOLUTE-BINDING PROTEIN FAMILY 3_N-TERMINAL DOMAIN-CONTAINING PROTEIN"/>
    <property type="match status" value="1"/>
</dbReference>
<accession>A0AB38YJL3</accession>
<organism evidence="3">
    <name type="scientific">Salinispirillum sp. LH 10-3-1</name>
    <dbReference type="NCBI Taxonomy" id="2952525"/>
    <lineage>
        <taxon>Bacteria</taxon>
        <taxon>Pseudomonadati</taxon>
        <taxon>Pseudomonadota</taxon>
        <taxon>Gammaproteobacteria</taxon>
        <taxon>Oceanospirillales</taxon>
        <taxon>Saccharospirillaceae</taxon>
        <taxon>Salinispirillum</taxon>
    </lineage>
</organism>
<dbReference type="Gene3D" id="3.40.190.10">
    <property type="entry name" value="Periplasmic binding protein-like II"/>
    <property type="match status" value="2"/>
</dbReference>
<sequence length="240" mass="26864">MVKRILFSIVVITCQGLALASDAPPKLVFYTEDYPPFSYTRDTRMTGINTELLRNVAREINLDVTFMEVPWARAQAWTQERDNACFFSAARTEARESIYQWAGPLSIERITLFSANESISPLASISEAEAYSIGGRSLDFYTQFVQQQGLEVDVVSESGLNLEKLSRGRIDLWIAGSIGGPYIAAQFGASIFPVVSSEESFPLWLACNLGVASDLVRKIDQSIESIRNSDFLENMMQNYR</sequence>
<proteinExistence type="predicted"/>
<gene>
    <name evidence="3" type="ORF">NFC81_06190</name>
</gene>